<dbReference type="InterPro" id="IPR006868">
    <property type="entry name" value="DUF630"/>
</dbReference>
<feature type="compositionally biased region" description="Acidic residues" evidence="1">
    <location>
        <begin position="136"/>
        <end position="147"/>
    </location>
</feature>
<evidence type="ECO:0000256" key="1">
    <source>
        <dbReference type="SAM" id="MobiDB-lite"/>
    </source>
</evidence>
<accession>A0AAW1YFI3</accession>
<dbReference type="SUPFAM" id="SSF101447">
    <property type="entry name" value="Formin homology 2 domain (FH2 domain)"/>
    <property type="match status" value="1"/>
</dbReference>
<reference evidence="4 5" key="1">
    <citation type="journal article" date="2023" name="G3 (Bethesda)">
        <title>A chromosome-length genome assembly and annotation of blackberry (Rubus argutus, cv. 'Hillquist').</title>
        <authorList>
            <person name="Bruna T."/>
            <person name="Aryal R."/>
            <person name="Dudchenko O."/>
            <person name="Sargent D.J."/>
            <person name="Mead D."/>
            <person name="Buti M."/>
            <person name="Cavallini A."/>
            <person name="Hytonen T."/>
            <person name="Andres J."/>
            <person name="Pham M."/>
            <person name="Weisz D."/>
            <person name="Mascagni F."/>
            <person name="Usai G."/>
            <person name="Natali L."/>
            <person name="Bassil N."/>
            <person name="Fernandez G.E."/>
            <person name="Lomsadze A."/>
            <person name="Armour M."/>
            <person name="Olukolu B."/>
            <person name="Poorten T."/>
            <person name="Britton C."/>
            <person name="Davik J."/>
            <person name="Ashrafi H."/>
            <person name="Aiden E.L."/>
            <person name="Borodovsky M."/>
            <person name="Worthington M."/>
        </authorList>
    </citation>
    <scope>NUCLEOTIDE SEQUENCE [LARGE SCALE GENOMIC DNA]</scope>
    <source>
        <strain evidence="4">PI 553951</strain>
    </source>
</reference>
<proteinExistence type="predicted"/>
<feature type="domain" description="DUF630" evidence="3">
    <location>
        <begin position="1"/>
        <end position="59"/>
    </location>
</feature>
<evidence type="ECO:0000259" key="2">
    <source>
        <dbReference type="Pfam" id="PF04782"/>
    </source>
</evidence>
<dbReference type="InterPro" id="IPR006867">
    <property type="entry name" value="DUF632"/>
</dbReference>
<feature type="region of interest" description="Disordered" evidence="1">
    <location>
        <begin position="72"/>
        <end position="191"/>
    </location>
</feature>
<feature type="domain" description="DUF632" evidence="2">
    <location>
        <begin position="281"/>
        <end position="585"/>
    </location>
</feature>
<organism evidence="4 5">
    <name type="scientific">Rubus argutus</name>
    <name type="common">Southern blackberry</name>
    <dbReference type="NCBI Taxonomy" id="59490"/>
    <lineage>
        <taxon>Eukaryota</taxon>
        <taxon>Viridiplantae</taxon>
        <taxon>Streptophyta</taxon>
        <taxon>Embryophyta</taxon>
        <taxon>Tracheophyta</taxon>
        <taxon>Spermatophyta</taxon>
        <taxon>Magnoliopsida</taxon>
        <taxon>eudicotyledons</taxon>
        <taxon>Gunneridae</taxon>
        <taxon>Pentapetalae</taxon>
        <taxon>rosids</taxon>
        <taxon>fabids</taxon>
        <taxon>Rosales</taxon>
        <taxon>Rosaceae</taxon>
        <taxon>Rosoideae</taxon>
        <taxon>Rosoideae incertae sedis</taxon>
        <taxon>Rubus</taxon>
    </lineage>
</organism>
<dbReference type="Pfam" id="PF04783">
    <property type="entry name" value="DUF630"/>
    <property type="match status" value="1"/>
</dbReference>
<feature type="region of interest" description="Disordered" evidence="1">
    <location>
        <begin position="214"/>
        <end position="250"/>
    </location>
</feature>
<sequence length="721" mass="81642">MGCAQSRIDNEESVSRCKDRRNLMREAVVARNAFAAGHSGYVMALKNTGAALSDYGHGESQQTQEQTLLNNHQQPMDATASQPPPPPPPPIENLPPPPPPLPTFTPSPPITRTTSLPSMPSEVGKSRMQGVRLAIAEEDEEDNEEEDERNKGFRRRRGSRNGGGEMGTATATAGPSSPRTPEIKAVPPPMPESKGMAWDYFFMVDNMAGHTLSENEGEEFGEGDNVEDLGDGDEPKTPEKVEEIQEKPEEIPVSPVTPATIEHSMTAPPDFQRIVMPGFTLMEILHQIDDHFLKASQSAQEVSKMLEATRLHYHSNFADNRGHIDHSARVMRVITWNRSFRGIPNGDGVKDEDSDDFETHATVLDKLLAWEKKLYDEVKQGELMKVEYQRKVALLNKQKKRSASAETLEKTKAAVSHLHTRYIVDMQSMDSTVLEVNQIRDEQLYPKLVSLADAMGKMWENMCAHHDSQLKIVMDLKSLDIAHTPMETTKHHHERTEQLFNVVQQWHSEFEKLVIHQKQYIQALNSWLKLNLIPIESSLKEKISSPPRVQHPPIQALLHSWHDFLEKLPDELAKSATSSFAAVIKTILLHQEEEMKLKEQFENTRKDFIRKKQAFDDWYQKYMHRRGPGDADQDRSEDANHKDPAAERLFAVDSLKKKMEEEAEAHQRHCIQVREKSLGSLKTRLPELFRAMSDYAHACADAYGKLRSITMPQVSNGNSHV</sequence>
<evidence type="ECO:0000313" key="4">
    <source>
        <dbReference type="EMBL" id="KAK9946712.1"/>
    </source>
</evidence>
<keyword evidence="5" id="KW-1185">Reference proteome</keyword>
<comment type="caution">
    <text evidence="4">The sequence shown here is derived from an EMBL/GenBank/DDBJ whole genome shotgun (WGS) entry which is preliminary data.</text>
</comment>
<gene>
    <name evidence="4" type="ORF">M0R45_012159</name>
</gene>
<dbReference type="Proteomes" id="UP001457282">
    <property type="component" value="Unassembled WGS sequence"/>
</dbReference>
<name>A0AAW1YFI3_RUBAR</name>
<dbReference type="Pfam" id="PF04782">
    <property type="entry name" value="DUF632"/>
    <property type="match status" value="1"/>
</dbReference>
<evidence type="ECO:0008006" key="6">
    <source>
        <dbReference type="Google" id="ProtNLM"/>
    </source>
</evidence>
<dbReference type="AlphaFoldDB" id="A0AAW1YFI3"/>
<evidence type="ECO:0000259" key="3">
    <source>
        <dbReference type="Pfam" id="PF04783"/>
    </source>
</evidence>
<feature type="compositionally biased region" description="Pro residues" evidence="1">
    <location>
        <begin position="82"/>
        <end position="109"/>
    </location>
</feature>
<feature type="compositionally biased region" description="Acidic residues" evidence="1">
    <location>
        <begin position="215"/>
        <end position="232"/>
    </location>
</feature>
<evidence type="ECO:0000313" key="5">
    <source>
        <dbReference type="Proteomes" id="UP001457282"/>
    </source>
</evidence>
<feature type="compositionally biased region" description="Polar residues" evidence="1">
    <location>
        <begin position="72"/>
        <end position="81"/>
    </location>
</feature>
<dbReference type="PANTHER" id="PTHR21450">
    <property type="entry name" value="PROTEIN ALTERED PHOSPHATE STARVATION RESPONSE 1"/>
    <property type="match status" value="1"/>
</dbReference>
<dbReference type="EMBL" id="JBEDUW010000002">
    <property type="protein sequence ID" value="KAK9946712.1"/>
    <property type="molecule type" value="Genomic_DNA"/>
</dbReference>
<feature type="compositionally biased region" description="Basic and acidic residues" evidence="1">
    <location>
        <begin position="233"/>
        <end position="250"/>
    </location>
</feature>
<protein>
    <recommendedName>
        <fullName evidence="6">Nitrate regulatory gene2 protein-like</fullName>
    </recommendedName>
</protein>
<dbReference type="PANTHER" id="PTHR21450:SF7">
    <property type="entry name" value="DNA LIGASE (DUF630 AND DUF632)"/>
    <property type="match status" value="1"/>
</dbReference>